<dbReference type="PROSITE" id="PS50991">
    <property type="entry name" value="PYR_CT"/>
    <property type="match status" value="1"/>
</dbReference>
<dbReference type="Pfam" id="PF00682">
    <property type="entry name" value="HMGL-like"/>
    <property type="match status" value="1"/>
</dbReference>
<dbReference type="RefSeq" id="WP_149614706.1">
    <property type="nucleotide sequence ID" value="NZ_SEUK01000052.1"/>
</dbReference>
<dbReference type="InterPro" id="IPR013785">
    <property type="entry name" value="Aldolase_TIM"/>
</dbReference>
<dbReference type="NCBIfam" id="NF006761">
    <property type="entry name" value="PRK09282.1"/>
    <property type="match status" value="1"/>
</dbReference>
<dbReference type="GO" id="GO:0004736">
    <property type="term" value="F:pyruvate carboxylase activity"/>
    <property type="evidence" value="ECO:0007669"/>
    <property type="project" value="TreeGrafter"/>
</dbReference>
<dbReference type="NCBIfam" id="TIGR01108">
    <property type="entry name" value="oadA"/>
    <property type="match status" value="1"/>
</dbReference>
<proteinExistence type="predicted"/>
<dbReference type="CDD" id="cd07937">
    <property type="entry name" value="DRE_TIM_PC_TC_5S"/>
    <property type="match status" value="1"/>
</dbReference>
<dbReference type="Proteomes" id="UP000324162">
    <property type="component" value="Unassembled WGS sequence"/>
</dbReference>
<evidence type="ECO:0000313" key="6">
    <source>
        <dbReference type="Proteomes" id="UP000324162"/>
    </source>
</evidence>
<gene>
    <name evidence="5" type="primary">oadA</name>
    <name evidence="5" type="ORF">EU508_14440</name>
</gene>
<evidence type="ECO:0000313" key="5">
    <source>
        <dbReference type="EMBL" id="KAA1158699.1"/>
    </source>
</evidence>
<reference evidence="5 6" key="1">
    <citation type="submission" date="2019-01" db="EMBL/GenBank/DDBJ databases">
        <title>Genome sequences of marine Pseudoalteromonas species.</title>
        <authorList>
            <person name="Boraston A.B."/>
            <person name="Hehemann J.-H."/>
            <person name="Vickers C.J."/>
            <person name="Salama-Alber O."/>
            <person name="Abe K."/>
            <person name="Hettle A.J."/>
        </authorList>
    </citation>
    <scope>NUCLEOTIDE SEQUENCE [LARGE SCALE GENOMIC DNA]</scope>
    <source>
        <strain evidence="5 6">PS42</strain>
    </source>
</reference>
<dbReference type="FunFam" id="2.40.50.100:FF:000003">
    <property type="entry name" value="Acetyl-CoA carboxylase biotin carboxyl carrier protein"/>
    <property type="match status" value="1"/>
</dbReference>
<dbReference type="GO" id="GO:0006094">
    <property type="term" value="P:gluconeogenesis"/>
    <property type="evidence" value="ECO:0007669"/>
    <property type="project" value="TreeGrafter"/>
</dbReference>
<dbReference type="PANTHER" id="PTHR43778">
    <property type="entry name" value="PYRUVATE CARBOXYLASE"/>
    <property type="match status" value="1"/>
</dbReference>
<evidence type="ECO:0000256" key="1">
    <source>
        <dbReference type="ARBA" id="ARBA00023267"/>
    </source>
</evidence>
<dbReference type="PROSITE" id="PS50968">
    <property type="entry name" value="BIOTINYL_LIPOYL"/>
    <property type="match status" value="1"/>
</dbReference>
<feature type="domain" description="Pyruvate carboxyltransferase" evidence="4">
    <location>
        <begin position="4"/>
        <end position="264"/>
    </location>
</feature>
<protein>
    <submittedName>
        <fullName evidence="5">Oxaloacetate decarboxylase subunit alpha</fullName>
    </submittedName>
</protein>
<organism evidence="5 6">
    <name type="scientific">Pseudoalteromonas fuliginea</name>
    <dbReference type="NCBI Taxonomy" id="1872678"/>
    <lineage>
        <taxon>Bacteria</taxon>
        <taxon>Pseudomonadati</taxon>
        <taxon>Pseudomonadota</taxon>
        <taxon>Gammaproteobacteria</taxon>
        <taxon>Alteromonadales</taxon>
        <taxon>Pseudoalteromonadaceae</taxon>
        <taxon>Pseudoalteromonas</taxon>
    </lineage>
</organism>
<dbReference type="Pfam" id="PF00364">
    <property type="entry name" value="Biotin_lipoyl"/>
    <property type="match status" value="1"/>
</dbReference>
<dbReference type="GO" id="GO:0008948">
    <property type="term" value="F:oxaloacetate decarboxylase activity"/>
    <property type="evidence" value="ECO:0007669"/>
    <property type="project" value="InterPro"/>
</dbReference>
<dbReference type="InterPro" id="IPR000089">
    <property type="entry name" value="Biotin_lipoyl"/>
</dbReference>
<dbReference type="InterPro" id="IPR055268">
    <property type="entry name" value="PCB-like"/>
</dbReference>
<dbReference type="EMBL" id="SEUK01000052">
    <property type="protein sequence ID" value="KAA1158699.1"/>
    <property type="molecule type" value="Genomic_DNA"/>
</dbReference>
<dbReference type="SUPFAM" id="SSF89000">
    <property type="entry name" value="post-HMGL domain-like"/>
    <property type="match status" value="1"/>
</dbReference>
<sequence>MAKLKLTELVLRDAHQSLLATRMRLDDMLPIASKLDDAGYWSIESWGGATFDSCIRYLGEDPWERIRALKKAMPNTKQQMLLRGQNLLGYRHYADDVVEKFVERAHKNGVDVFRIFDAMNDVRNLETAIKAAIKVGAHAQGTISYTVSPVHTLDMWLTLAKQLEDLGCHSICIKDMAGLLKPYDAEKLIKALKETVSVPIAMQCHATTGLSTATYQKAIDAGIDMLDTAISSMSMTYGHSATETIVSIVEGTERDTELDLNHLEEIAAYFRDVRKKYAAFEGSLKGVDGRILLAQVPGGMLTNMENQLKEQGAADKLNEVLLEIPRVREDLGFLPLVTPTSQIVGTQAVLNVLTGERYKTITKETAGVLKGEYGLTPAPMNKELQERVLDGAEVITCRPADNIAPELATLEAELLKEAQEQGLTLADDQIDDVLTYALFPQVGLKFIKNRNNPDAFEPVPSVEDKSGKAPSKSVSNSNKVKAEQYSVKVDGKVYDVVVAQGGELKEVTLKDSEHIPQSASVASGETLNAPLAGNIFKIKVKAGQVVNEGDVVIIMEAMKMETEIRATHTGTIAEVLVSEGDAVTTGDAMIALA</sequence>
<accession>A0AB73BEZ0</accession>
<dbReference type="InterPro" id="IPR005776">
    <property type="entry name" value="OadA"/>
</dbReference>
<dbReference type="GO" id="GO:0006814">
    <property type="term" value="P:sodium ion transport"/>
    <property type="evidence" value="ECO:0007669"/>
    <property type="project" value="InterPro"/>
</dbReference>
<evidence type="ECO:0000256" key="2">
    <source>
        <dbReference type="SAM" id="MobiDB-lite"/>
    </source>
</evidence>
<comment type="caution">
    <text evidence="5">The sequence shown here is derived from an EMBL/GenBank/DDBJ whole genome shotgun (WGS) entry which is preliminary data.</text>
</comment>
<evidence type="ECO:0000259" key="4">
    <source>
        <dbReference type="PROSITE" id="PS50991"/>
    </source>
</evidence>
<dbReference type="Pfam" id="PF02436">
    <property type="entry name" value="PYC_OADA"/>
    <property type="match status" value="1"/>
</dbReference>
<dbReference type="NCBIfam" id="NF010643">
    <property type="entry name" value="PRK14040.1"/>
    <property type="match status" value="1"/>
</dbReference>
<dbReference type="AlphaFoldDB" id="A0AB73BEZ0"/>
<dbReference type="SUPFAM" id="SSF51569">
    <property type="entry name" value="Aldolase"/>
    <property type="match status" value="1"/>
</dbReference>
<dbReference type="SUPFAM" id="SSF51230">
    <property type="entry name" value="Single hybrid motif"/>
    <property type="match status" value="1"/>
</dbReference>
<feature type="domain" description="Lipoyl-binding" evidence="3">
    <location>
        <begin position="518"/>
        <end position="593"/>
    </location>
</feature>
<name>A0AB73BEZ0_9GAMM</name>
<dbReference type="InterPro" id="IPR001882">
    <property type="entry name" value="Biotin_BS"/>
</dbReference>
<dbReference type="Gene3D" id="3.20.20.70">
    <property type="entry name" value="Aldolase class I"/>
    <property type="match status" value="1"/>
</dbReference>
<dbReference type="InterPro" id="IPR003379">
    <property type="entry name" value="Carboxylase_cons_dom"/>
</dbReference>
<dbReference type="PROSITE" id="PS00188">
    <property type="entry name" value="BIOTIN"/>
    <property type="match status" value="1"/>
</dbReference>
<dbReference type="InterPro" id="IPR000891">
    <property type="entry name" value="PYR_CT"/>
</dbReference>
<dbReference type="Gene3D" id="2.40.50.100">
    <property type="match status" value="1"/>
</dbReference>
<keyword evidence="1" id="KW-0092">Biotin</keyword>
<dbReference type="CDD" id="cd06850">
    <property type="entry name" value="biotinyl_domain"/>
    <property type="match status" value="1"/>
</dbReference>
<dbReference type="PANTHER" id="PTHR43778:SF2">
    <property type="entry name" value="PYRUVATE CARBOXYLASE, MITOCHONDRIAL"/>
    <property type="match status" value="1"/>
</dbReference>
<dbReference type="GO" id="GO:0005737">
    <property type="term" value="C:cytoplasm"/>
    <property type="evidence" value="ECO:0007669"/>
    <property type="project" value="TreeGrafter"/>
</dbReference>
<dbReference type="InterPro" id="IPR011053">
    <property type="entry name" value="Single_hybrid_motif"/>
</dbReference>
<feature type="region of interest" description="Disordered" evidence="2">
    <location>
        <begin position="457"/>
        <end position="477"/>
    </location>
</feature>
<evidence type="ECO:0000259" key="3">
    <source>
        <dbReference type="PROSITE" id="PS50968"/>
    </source>
</evidence>